<dbReference type="SMART" id="SM00490">
    <property type="entry name" value="HELICc"/>
    <property type="match status" value="1"/>
</dbReference>
<dbReference type="InterPro" id="IPR027417">
    <property type="entry name" value="P-loop_NTPase"/>
</dbReference>
<feature type="region of interest" description="Disordered" evidence="1">
    <location>
        <begin position="234"/>
        <end position="253"/>
    </location>
</feature>
<name>A0ABN2JN44_9ACTN</name>
<keyword evidence="4" id="KW-0347">Helicase</keyword>
<keyword evidence="4" id="KW-0067">ATP-binding</keyword>
<feature type="domain" description="Helicase C-terminal" evidence="3">
    <location>
        <begin position="331"/>
        <end position="511"/>
    </location>
</feature>
<organism evidence="4 5">
    <name type="scientific">Streptomyces yatensis</name>
    <dbReference type="NCBI Taxonomy" id="155177"/>
    <lineage>
        <taxon>Bacteria</taxon>
        <taxon>Bacillati</taxon>
        <taxon>Actinomycetota</taxon>
        <taxon>Actinomycetes</taxon>
        <taxon>Kitasatosporales</taxon>
        <taxon>Streptomycetaceae</taxon>
        <taxon>Streptomyces</taxon>
        <taxon>Streptomyces violaceusniger group</taxon>
    </lineage>
</organism>
<dbReference type="Pfam" id="PF03457">
    <property type="entry name" value="HA"/>
    <property type="match status" value="2"/>
</dbReference>
<keyword evidence="4" id="KW-0378">Hydrolase</keyword>
<dbReference type="InterPro" id="IPR001650">
    <property type="entry name" value="Helicase_C-like"/>
</dbReference>
<keyword evidence="4" id="KW-0547">Nucleotide-binding</keyword>
<dbReference type="PANTHER" id="PTHR47396">
    <property type="entry name" value="TYPE I RESTRICTION ENZYME ECOKI R PROTEIN"/>
    <property type="match status" value="1"/>
</dbReference>
<proteinExistence type="predicted"/>
<accession>A0ABN2JN44</accession>
<gene>
    <name evidence="4" type="ORF">GCM10009680_87090</name>
</gene>
<dbReference type="PROSITE" id="PS51194">
    <property type="entry name" value="HELICASE_CTER"/>
    <property type="match status" value="1"/>
</dbReference>
<dbReference type="Pfam" id="PF04851">
    <property type="entry name" value="ResIII"/>
    <property type="match status" value="1"/>
</dbReference>
<dbReference type="SUPFAM" id="SSF52540">
    <property type="entry name" value="P-loop containing nucleoside triphosphate hydrolases"/>
    <property type="match status" value="1"/>
</dbReference>
<dbReference type="PANTHER" id="PTHR47396:SF1">
    <property type="entry name" value="ATP-DEPENDENT HELICASE IRC3-RELATED"/>
    <property type="match status" value="1"/>
</dbReference>
<dbReference type="InterPro" id="IPR005114">
    <property type="entry name" value="Helicase_assoc"/>
</dbReference>
<dbReference type="InterPro" id="IPR014001">
    <property type="entry name" value="Helicase_ATP-bd"/>
</dbReference>
<sequence>MDPQPPAADPQPLTAQDLHSLGLDLPSRRGRQPQPLPLHEDQQEALDSILKHLRRPGTRGLYVAATGTGKTLVASRAASQLARRLLLVVPTLDLAVQTALALRRDGHREPLVIVSSMDAAAHGALAAAHVGSVTDYRLLASLLAAVGQRRDALPALAVVCTYDSLDKIEATQHTRYTVPPFDLAVLDEAHRIAGRTDKKWAMINDATRIHADRRLYMTATPRIVAAPDLAESASLSRPRGRLPAAGEGSETNSMDNEAVYGKKIFEYPLAQAIADNRAADYRIVVPTLTDADLRTRLNLPTPETLHPGEDNGEVQDSALRTTALHLAVLRSMTEYGLKKVLVYFNLVSDARRFARELPHTLRRLAKTAPDLSPDITPQLFFAHGEHTPAQRAGIFDGFSTAECAVLANSRLIAEGVDIPAVDAVVFADPTRSVIRCVQALGRALRLDVSGKTASLIVPVYVPPGADGENILGTAYEPVWAIATALASHDHRILERLPDKANRLPKETSDVIERRWHFDFTVHPERIARAMDLASFDPRDAVVSRSRRLGLAAAQSYRDEHGHLDVPADYTDPTGYALGTFITTMRDAAKADRLDAAWVAELDTLGMIWDKHDAAWRRRMTAAADYLRTHGHLAAPATTPVGAWLAEQRHLAAKNTLDTARADALTALAPDWRLPHGADWHRKYHLLRAHLADGADPAALSRDTLLGGVKIGSWLHRQLTTWHALHPGQQQLMTSLGLTPESNPLTPTRRPRRTFEQTVQLLELFLHREGRTPAARETIRVDGDTVKIGAWLAKARTKHRSGHLSEEHVRLVAALFDGEWTAEDAVPAVLG</sequence>
<evidence type="ECO:0000313" key="4">
    <source>
        <dbReference type="EMBL" id="GAA1733170.1"/>
    </source>
</evidence>
<evidence type="ECO:0000313" key="5">
    <source>
        <dbReference type="Proteomes" id="UP001499947"/>
    </source>
</evidence>
<dbReference type="Pfam" id="PF00271">
    <property type="entry name" value="Helicase_C"/>
    <property type="match status" value="1"/>
</dbReference>
<dbReference type="RefSeq" id="WP_237510416.1">
    <property type="nucleotide sequence ID" value="NZ_BAAALR010000168.1"/>
</dbReference>
<dbReference type="Proteomes" id="UP001499947">
    <property type="component" value="Unassembled WGS sequence"/>
</dbReference>
<evidence type="ECO:0000256" key="1">
    <source>
        <dbReference type="SAM" id="MobiDB-lite"/>
    </source>
</evidence>
<feature type="domain" description="Helicase ATP-binding" evidence="2">
    <location>
        <begin position="51"/>
        <end position="239"/>
    </location>
</feature>
<dbReference type="GO" id="GO:0004386">
    <property type="term" value="F:helicase activity"/>
    <property type="evidence" value="ECO:0007669"/>
    <property type="project" value="UniProtKB-KW"/>
</dbReference>
<protein>
    <submittedName>
        <fullName evidence="4">DEAD/DEAH box helicase</fullName>
    </submittedName>
</protein>
<dbReference type="PROSITE" id="PS51192">
    <property type="entry name" value="HELICASE_ATP_BIND_1"/>
    <property type="match status" value="1"/>
</dbReference>
<feature type="region of interest" description="Disordered" evidence="1">
    <location>
        <begin position="1"/>
        <end position="37"/>
    </location>
</feature>
<dbReference type="EMBL" id="BAAALR010000168">
    <property type="protein sequence ID" value="GAA1733170.1"/>
    <property type="molecule type" value="Genomic_DNA"/>
</dbReference>
<reference evidence="4 5" key="1">
    <citation type="journal article" date="2019" name="Int. J. Syst. Evol. Microbiol.">
        <title>The Global Catalogue of Microorganisms (GCM) 10K type strain sequencing project: providing services to taxonomists for standard genome sequencing and annotation.</title>
        <authorList>
            <consortium name="The Broad Institute Genomics Platform"/>
            <consortium name="The Broad Institute Genome Sequencing Center for Infectious Disease"/>
            <person name="Wu L."/>
            <person name="Ma J."/>
        </authorList>
    </citation>
    <scope>NUCLEOTIDE SEQUENCE [LARGE SCALE GENOMIC DNA]</scope>
    <source>
        <strain evidence="4 5">JCM 13244</strain>
    </source>
</reference>
<evidence type="ECO:0000259" key="3">
    <source>
        <dbReference type="PROSITE" id="PS51194"/>
    </source>
</evidence>
<evidence type="ECO:0000259" key="2">
    <source>
        <dbReference type="PROSITE" id="PS51192"/>
    </source>
</evidence>
<comment type="caution">
    <text evidence="4">The sequence shown here is derived from an EMBL/GenBank/DDBJ whole genome shotgun (WGS) entry which is preliminary data.</text>
</comment>
<dbReference type="Gene3D" id="3.40.50.300">
    <property type="entry name" value="P-loop containing nucleotide triphosphate hydrolases"/>
    <property type="match status" value="2"/>
</dbReference>
<dbReference type="InterPro" id="IPR050742">
    <property type="entry name" value="Helicase_Restrict-Modif_Enz"/>
</dbReference>
<dbReference type="SMART" id="SM00487">
    <property type="entry name" value="DEXDc"/>
    <property type="match status" value="1"/>
</dbReference>
<dbReference type="InterPro" id="IPR006935">
    <property type="entry name" value="Helicase/UvrB_N"/>
</dbReference>
<keyword evidence="5" id="KW-1185">Reference proteome</keyword>
<dbReference type="Gene3D" id="6.10.140.530">
    <property type="match status" value="2"/>
</dbReference>